<name>A0A564ZH87_9BACT</name>
<dbReference type="AlphaFoldDB" id="A0A564ZH87"/>
<dbReference type="Pfam" id="PF02452">
    <property type="entry name" value="PemK_toxin"/>
    <property type="match status" value="1"/>
</dbReference>
<reference evidence="1 2" key="1">
    <citation type="submission" date="2019-07" db="EMBL/GenBank/DDBJ databases">
        <authorList>
            <person name="Cremers G."/>
        </authorList>
    </citation>
    <scope>NUCLEOTIDE SEQUENCE [LARGE SCALE GENOMIC DNA]</scope>
</reference>
<keyword evidence="2" id="KW-1185">Reference proteome</keyword>
<proteinExistence type="predicted"/>
<dbReference type="InterPro" id="IPR003477">
    <property type="entry name" value="PemK-like"/>
</dbReference>
<evidence type="ECO:0000313" key="1">
    <source>
        <dbReference type="EMBL" id="VUZ84486.1"/>
    </source>
</evidence>
<accession>A0A564ZH87</accession>
<sequence length="84" mass="9053">MDVRNRLANDVIVVPLSTTHRPAPTHVELPAGEGGLQNISMAKCEQVTTLDKAFLLRGPFAGIISPPLMRDIERAVQIAIGILP</sequence>
<dbReference type="EMBL" id="CABIKM010000014">
    <property type="protein sequence ID" value="VUZ84486.1"/>
    <property type="molecule type" value="Genomic_DNA"/>
</dbReference>
<gene>
    <name evidence="1" type="ORF">MELA_00859</name>
</gene>
<protein>
    <submittedName>
        <fullName evidence="1">PemK-like protein</fullName>
    </submittedName>
</protein>
<dbReference type="GO" id="GO:0003677">
    <property type="term" value="F:DNA binding"/>
    <property type="evidence" value="ECO:0007669"/>
    <property type="project" value="InterPro"/>
</dbReference>
<evidence type="ECO:0000313" key="2">
    <source>
        <dbReference type="Proteomes" id="UP000334340"/>
    </source>
</evidence>
<organism evidence="1 2">
    <name type="scientific">Candidatus Methylomirabilis lanthanidiphila</name>
    <dbReference type="NCBI Taxonomy" id="2211376"/>
    <lineage>
        <taxon>Bacteria</taxon>
        <taxon>Candidatus Methylomirabilota</taxon>
        <taxon>Candidatus Methylomirabilia</taxon>
        <taxon>Candidatus Methylomirabilales</taxon>
        <taxon>Candidatus Methylomirabilaceae</taxon>
        <taxon>Candidatus Methylomirabilis</taxon>
    </lineage>
</organism>
<dbReference type="InterPro" id="IPR011067">
    <property type="entry name" value="Plasmid_toxin/cell-grow_inhib"/>
</dbReference>
<dbReference type="SUPFAM" id="SSF50118">
    <property type="entry name" value="Cell growth inhibitor/plasmid maintenance toxic component"/>
    <property type="match status" value="1"/>
</dbReference>
<dbReference type="Proteomes" id="UP000334340">
    <property type="component" value="Unassembled WGS sequence"/>
</dbReference>
<dbReference type="Gene3D" id="2.30.30.110">
    <property type="match status" value="1"/>
</dbReference>